<dbReference type="InterPro" id="IPR019412">
    <property type="entry name" value="IML2/TPR_39"/>
</dbReference>
<protein>
    <submittedName>
        <fullName evidence="2">Tetratricopeptide repeat protein 39A</fullName>
    </submittedName>
</protein>
<dbReference type="SMART" id="SM00028">
    <property type="entry name" value="TPR"/>
    <property type="match status" value="2"/>
</dbReference>
<dbReference type="InterPro" id="IPR011990">
    <property type="entry name" value="TPR-like_helical_dom_sf"/>
</dbReference>
<dbReference type="AlphaFoldDB" id="A0A6G1SNJ8"/>
<name>A0A6G1SNJ8_9ACAR</name>
<sequence length="729" mass="83356">MTNAPTTSLDVGPGKLEITKTACENPTLDTDSGHERTSSSSASNCSEEQFYQDQDQTDCFEDASDVLEAANQKLECQLAGRRSPEKHTNGDVCHMEAERAELKFRLEETREILRLALSNQFVKAIDLCADRAKNELYAGLAHATLSFLRAALTIEQADLKAAIDSINQSFEVSQSKRRPVSTASMVMRLLYKPNYNSYTDDEIHAELVNAESMLLLSLISFLADQSVLCLVRGAFRIRACYQRYKECHYILENRTEWASDEARRHFESGVRMGLGIFNLLMSYLPRRVLKFLEYVGFSGSRSVGVSELDRSISLDDGLRSVFSALVILTYHSYVENLFGLGHYDRSKVEHLNETFLGHYPDSAFFLLFLGRYHQMQGNLMEAISSFERCCQVQQDWKQFHSICHWEIMWCYASQMDWPKAAHYANMLRQHSKWSPSSYQYQYGTFLYAQLIEDERAGLIERESSEFLRRQEEIVEIIQKVPSLRIRYAGKTIPADKFAITRSEKFCRQNGRLSLPALEFLYIWNIFCTLKNSPKQVGALLERIDSEIEFIQKQQAAGTRDGDLADSEPSASSNGCQAETVPETATPVASSTSESQGDRNIIMDSVEAECWTDDLCLMHLLRGMCLKQLDRYQEAEEAFMEIMIREQDICIDKFLAPHAAMELATLNLHLKQYECSRQWIKTARHNYTGYLMETIVHFRLHAASRVIRNEQQLNELENSQNSCVSNDANP</sequence>
<dbReference type="PANTHER" id="PTHR31859">
    <property type="entry name" value="TETRATRICOPEPTIDE REPEAT PROTEIN 39 FAMILY MEMBER"/>
    <property type="match status" value="1"/>
</dbReference>
<gene>
    <name evidence="2" type="primary">Ttc39a</name>
    <name evidence="2" type="ORF">g.11673</name>
</gene>
<dbReference type="SUPFAM" id="SSF48452">
    <property type="entry name" value="TPR-like"/>
    <property type="match status" value="1"/>
</dbReference>
<dbReference type="PANTHER" id="PTHR31859:SF9">
    <property type="entry name" value="TETRATRICOPEPTIDE REPEAT PROTEIN 39B"/>
    <property type="match status" value="1"/>
</dbReference>
<proteinExistence type="predicted"/>
<reference evidence="2" key="1">
    <citation type="submission" date="2018-10" db="EMBL/GenBank/DDBJ databases">
        <title>Transcriptome assembly of Aceria tosichella (Wheat curl mite) Type 2.</title>
        <authorList>
            <person name="Scully E.D."/>
            <person name="Geib S.M."/>
            <person name="Palmer N.A."/>
            <person name="Gupta A.K."/>
            <person name="Sarath G."/>
            <person name="Tatineni S."/>
        </authorList>
    </citation>
    <scope>NUCLEOTIDE SEQUENCE</scope>
    <source>
        <strain evidence="2">LincolnNE</strain>
    </source>
</reference>
<accession>A0A6G1SNJ8</accession>
<evidence type="ECO:0000313" key="2">
    <source>
        <dbReference type="EMBL" id="MDE51781.1"/>
    </source>
</evidence>
<dbReference type="Gene3D" id="1.25.40.10">
    <property type="entry name" value="Tetratricopeptide repeat domain"/>
    <property type="match status" value="1"/>
</dbReference>
<feature type="region of interest" description="Disordered" evidence="1">
    <location>
        <begin position="23"/>
        <end position="47"/>
    </location>
</feature>
<organism evidence="2">
    <name type="scientific">Aceria tosichella</name>
    <name type="common">wheat curl mite</name>
    <dbReference type="NCBI Taxonomy" id="561515"/>
    <lineage>
        <taxon>Eukaryota</taxon>
        <taxon>Metazoa</taxon>
        <taxon>Ecdysozoa</taxon>
        <taxon>Arthropoda</taxon>
        <taxon>Chelicerata</taxon>
        <taxon>Arachnida</taxon>
        <taxon>Acari</taxon>
        <taxon>Acariformes</taxon>
        <taxon>Trombidiformes</taxon>
        <taxon>Prostigmata</taxon>
        <taxon>Eupodina</taxon>
        <taxon>Eriophyoidea</taxon>
        <taxon>Eriophyidae</taxon>
        <taxon>Eriophyinae</taxon>
        <taxon>Aceriini</taxon>
        <taxon>Aceria</taxon>
    </lineage>
</organism>
<dbReference type="InterPro" id="IPR019734">
    <property type="entry name" value="TPR_rpt"/>
</dbReference>
<dbReference type="Pfam" id="PF10300">
    <property type="entry name" value="Iml2-TPR_39"/>
    <property type="match status" value="1"/>
</dbReference>
<dbReference type="EMBL" id="GGYP01007010">
    <property type="protein sequence ID" value="MDE51781.1"/>
    <property type="molecule type" value="Transcribed_RNA"/>
</dbReference>
<feature type="region of interest" description="Disordered" evidence="1">
    <location>
        <begin position="557"/>
        <end position="596"/>
    </location>
</feature>
<evidence type="ECO:0000256" key="1">
    <source>
        <dbReference type="SAM" id="MobiDB-lite"/>
    </source>
</evidence>